<dbReference type="PANTHER" id="PTHR45911">
    <property type="entry name" value="C2 DOMAIN-CONTAINING PROTEIN"/>
    <property type="match status" value="1"/>
</dbReference>
<evidence type="ECO:0000313" key="5">
    <source>
        <dbReference type="EMBL" id="KAA6391537.1"/>
    </source>
</evidence>
<protein>
    <recommendedName>
        <fullName evidence="4">C2 domain-containing protein</fullName>
    </recommendedName>
</protein>
<dbReference type="OrthoDB" id="1562946at2759"/>
<feature type="non-terminal residue" evidence="5">
    <location>
        <position position="572"/>
    </location>
</feature>
<evidence type="ECO:0000313" key="6">
    <source>
        <dbReference type="Proteomes" id="UP000324800"/>
    </source>
</evidence>
<feature type="compositionally biased region" description="Basic and acidic residues" evidence="3">
    <location>
        <begin position="480"/>
        <end position="545"/>
    </location>
</feature>
<feature type="domain" description="C2" evidence="4">
    <location>
        <begin position="135"/>
        <end position="261"/>
    </location>
</feature>
<evidence type="ECO:0000259" key="4">
    <source>
        <dbReference type="PROSITE" id="PS50004"/>
    </source>
</evidence>
<dbReference type="InterPro" id="IPR035892">
    <property type="entry name" value="C2_domain_sf"/>
</dbReference>
<dbReference type="GO" id="GO:0005509">
    <property type="term" value="F:calcium ion binding"/>
    <property type="evidence" value="ECO:0007669"/>
    <property type="project" value="TreeGrafter"/>
</dbReference>
<dbReference type="InterPro" id="IPR000008">
    <property type="entry name" value="C2_dom"/>
</dbReference>
<organism evidence="5 6">
    <name type="scientific">Streblomastix strix</name>
    <dbReference type="NCBI Taxonomy" id="222440"/>
    <lineage>
        <taxon>Eukaryota</taxon>
        <taxon>Metamonada</taxon>
        <taxon>Preaxostyla</taxon>
        <taxon>Oxymonadida</taxon>
        <taxon>Streblomastigidae</taxon>
        <taxon>Streblomastix</taxon>
    </lineage>
</organism>
<dbReference type="Pfam" id="PF00168">
    <property type="entry name" value="C2"/>
    <property type="match status" value="2"/>
</dbReference>
<feature type="compositionally biased region" description="Basic and acidic residues" evidence="3">
    <location>
        <begin position="563"/>
        <end position="572"/>
    </location>
</feature>
<name>A0A5J4W9I7_9EUKA</name>
<reference evidence="5 6" key="1">
    <citation type="submission" date="2019-03" db="EMBL/GenBank/DDBJ databases">
        <title>Single cell metagenomics reveals metabolic interactions within the superorganism composed of flagellate Streblomastix strix and complex community of Bacteroidetes bacteria on its surface.</title>
        <authorList>
            <person name="Treitli S.C."/>
            <person name="Kolisko M."/>
            <person name="Husnik F."/>
            <person name="Keeling P."/>
            <person name="Hampl V."/>
        </authorList>
    </citation>
    <scope>NUCLEOTIDE SEQUENCE [LARGE SCALE GENOMIC DNA]</scope>
    <source>
        <strain evidence="5">ST1C</strain>
    </source>
</reference>
<comment type="caution">
    <text evidence="5">The sequence shown here is derived from an EMBL/GenBank/DDBJ whole genome shotgun (WGS) entry which is preliminary data.</text>
</comment>
<evidence type="ECO:0000256" key="2">
    <source>
        <dbReference type="ARBA" id="ARBA00022837"/>
    </source>
</evidence>
<evidence type="ECO:0000256" key="3">
    <source>
        <dbReference type="SAM" id="MobiDB-lite"/>
    </source>
</evidence>
<feature type="region of interest" description="Disordered" evidence="3">
    <location>
        <begin position="477"/>
        <end position="572"/>
    </location>
</feature>
<sequence length="572" mass="64451">MSIRDLARARFIIEERARLFVLDVLDDNGLKGDLTELLNAGKLLQFINALYPDQDPIAYDLGDGAPSNVDIFNNTAKERFGAKDNELAVVRDPGQKIWAVVALTEKVIKNAINSGYSDKQPTPENQISEPSDRQLAPYIQLIEQEDREISEGRKENLVVTMIGVKDVAAMDSNGKSDPFVKLILGTQKKETKKVKDTLNAEFNETFKFAYDPDTELGEDKARVLKMELWDYDTIGDNDQIGKADVDFNKYLNKKQKDSISFKGVEKLYGQDVGVLDIEIEYTKAPPSEAQQAAITKREKEIDLVNKKKERDAQIKQLEQDEKDGKNEKVVVKVIGVKDVISNDIGEGASDPYIKVNYEGAEQKTQKVKDTANAEYNETFEFPITRKVKYEEVEDENGDVQFNVCAESGDIDEEGEKEVKFELWDYDTVGSDDILGKVQVKLAPYTNQKGAEQLQFIGVGDNYGKNVGVADLEIEYINTRPPKEEKPIDTYRDEEGYADDRTGGEQGKEKAFKQKKEKKTAQKEDQQEEPKKKEKKEKDKRGREGNTLRSSGSKGGKRSGSRSKSKEKTKKGD</sequence>
<dbReference type="GO" id="GO:0016020">
    <property type="term" value="C:membrane"/>
    <property type="evidence" value="ECO:0007669"/>
    <property type="project" value="TreeGrafter"/>
</dbReference>
<accession>A0A5J4W9I7</accession>
<dbReference type="EMBL" id="SNRW01002849">
    <property type="protein sequence ID" value="KAA6391537.1"/>
    <property type="molecule type" value="Genomic_DNA"/>
</dbReference>
<dbReference type="CDD" id="cd00030">
    <property type="entry name" value="C2"/>
    <property type="match status" value="2"/>
</dbReference>
<keyword evidence="2" id="KW-0106">Calcium</keyword>
<dbReference type="Proteomes" id="UP000324800">
    <property type="component" value="Unassembled WGS sequence"/>
</dbReference>
<dbReference type="PANTHER" id="PTHR45911:SF4">
    <property type="entry name" value="MULTIPLE C2 AND TRANSMEMBRANE DOMAIN-CONTAINING PROTEIN"/>
    <property type="match status" value="1"/>
</dbReference>
<evidence type="ECO:0000256" key="1">
    <source>
        <dbReference type="ARBA" id="ARBA00022723"/>
    </source>
</evidence>
<dbReference type="SUPFAM" id="SSF49562">
    <property type="entry name" value="C2 domain (Calcium/lipid-binding domain, CaLB)"/>
    <property type="match status" value="2"/>
</dbReference>
<keyword evidence="1" id="KW-0479">Metal-binding</keyword>
<gene>
    <name evidence="5" type="ORF">EZS28_012938</name>
</gene>
<dbReference type="AlphaFoldDB" id="A0A5J4W9I7"/>
<feature type="domain" description="C2" evidence="4">
    <location>
        <begin position="310"/>
        <end position="454"/>
    </location>
</feature>
<proteinExistence type="predicted"/>
<dbReference type="Gene3D" id="2.60.40.150">
    <property type="entry name" value="C2 domain"/>
    <property type="match status" value="2"/>
</dbReference>
<dbReference type="PROSITE" id="PS50004">
    <property type="entry name" value="C2"/>
    <property type="match status" value="2"/>
</dbReference>
<dbReference type="SMART" id="SM00239">
    <property type="entry name" value="C2"/>
    <property type="match status" value="2"/>
</dbReference>